<feature type="domain" description="DDE Tnp4" evidence="3">
    <location>
        <begin position="149"/>
        <end position="262"/>
    </location>
</feature>
<accession>A0A2B4RM48</accession>
<gene>
    <name evidence="4" type="ORF">AWC38_SpisGene17392</name>
</gene>
<dbReference type="PANTHER" id="PTHR23080:SF133">
    <property type="entry name" value="SI:CH211-262I1.5-RELATED"/>
    <property type="match status" value="1"/>
</dbReference>
<keyword evidence="5" id="KW-1185">Reference proteome</keyword>
<organism evidence="4 5">
    <name type="scientific">Stylophora pistillata</name>
    <name type="common">Smooth cauliflower coral</name>
    <dbReference type="NCBI Taxonomy" id="50429"/>
    <lineage>
        <taxon>Eukaryota</taxon>
        <taxon>Metazoa</taxon>
        <taxon>Cnidaria</taxon>
        <taxon>Anthozoa</taxon>
        <taxon>Hexacorallia</taxon>
        <taxon>Scleractinia</taxon>
        <taxon>Astrocoeniina</taxon>
        <taxon>Pocilloporidae</taxon>
        <taxon>Stylophora</taxon>
    </lineage>
</organism>
<evidence type="ECO:0000259" key="3">
    <source>
        <dbReference type="Pfam" id="PF13359"/>
    </source>
</evidence>
<name>A0A2B4RM48_STYPI</name>
<evidence type="ECO:0000313" key="5">
    <source>
        <dbReference type="Proteomes" id="UP000225706"/>
    </source>
</evidence>
<comment type="cofactor">
    <cofactor evidence="1">
        <name>a divalent metal cation</name>
        <dbReference type="ChEBI" id="CHEBI:60240"/>
    </cofactor>
</comment>
<dbReference type="InterPro" id="IPR027806">
    <property type="entry name" value="HARBI1_dom"/>
</dbReference>
<dbReference type="PANTHER" id="PTHR23080">
    <property type="entry name" value="THAP DOMAIN PROTEIN"/>
    <property type="match status" value="1"/>
</dbReference>
<dbReference type="EMBL" id="LSMT01000422">
    <property type="protein sequence ID" value="PFX18246.1"/>
    <property type="molecule type" value="Genomic_DNA"/>
</dbReference>
<evidence type="ECO:0000313" key="4">
    <source>
        <dbReference type="EMBL" id="PFX18246.1"/>
    </source>
</evidence>
<dbReference type="STRING" id="50429.A0A2B4RM48"/>
<dbReference type="OrthoDB" id="6122338at2759"/>
<evidence type="ECO:0000256" key="2">
    <source>
        <dbReference type="ARBA" id="ARBA00022723"/>
    </source>
</evidence>
<dbReference type="Pfam" id="PF13359">
    <property type="entry name" value="DDE_Tnp_4"/>
    <property type="match status" value="1"/>
</dbReference>
<dbReference type="GO" id="GO:0046872">
    <property type="term" value="F:metal ion binding"/>
    <property type="evidence" value="ECO:0007669"/>
    <property type="project" value="UniProtKB-KW"/>
</dbReference>
<dbReference type="AlphaFoldDB" id="A0A2B4RM48"/>
<reference evidence="5" key="1">
    <citation type="journal article" date="2017" name="bioRxiv">
        <title>Comparative analysis of the genomes of Stylophora pistillata and Acropora digitifera provides evidence for extensive differences between species of corals.</title>
        <authorList>
            <person name="Voolstra C.R."/>
            <person name="Li Y."/>
            <person name="Liew Y.J."/>
            <person name="Baumgarten S."/>
            <person name="Zoccola D."/>
            <person name="Flot J.-F."/>
            <person name="Tambutte S."/>
            <person name="Allemand D."/>
            <person name="Aranda M."/>
        </authorList>
    </citation>
    <scope>NUCLEOTIDE SEQUENCE [LARGE SCALE GENOMIC DNA]</scope>
</reference>
<sequence length="273" mass="30645">MEIDDNSPEEFYLTLPSNDASKKYYLKNSNHSRKNQLDRTIRLEGTWQVGLSCLSVPTRKIGGESDSKLKKYLDAPQDTNVLLSTSRITLTPNGREVQVKHSVPYEPPFSINGSSPCFETFEANRISEIQQFIPPKSWYLVSGVDNPADAGSRGAISDREITRCSGILDLLEPGDSVMADKGFEIEDLLLVKNVTLNLPPFLQSKSQFVIHEVKETKTIAKLRIHVEQAIRRLKEFHVFDSDIPLNTLGSVNQTYTIACLQTNFQGPLITDDE</sequence>
<comment type="caution">
    <text evidence="4">The sequence shown here is derived from an EMBL/GenBank/DDBJ whole genome shotgun (WGS) entry which is preliminary data.</text>
</comment>
<dbReference type="Proteomes" id="UP000225706">
    <property type="component" value="Unassembled WGS sequence"/>
</dbReference>
<proteinExistence type="predicted"/>
<evidence type="ECO:0000256" key="1">
    <source>
        <dbReference type="ARBA" id="ARBA00001968"/>
    </source>
</evidence>
<keyword evidence="2" id="KW-0479">Metal-binding</keyword>
<protein>
    <recommendedName>
        <fullName evidence="3">DDE Tnp4 domain-containing protein</fullName>
    </recommendedName>
</protein>